<dbReference type="PANTHER" id="PTHR30160:SF1">
    <property type="entry name" value="LIPOPOLYSACCHARIDE 1,2-N-ACETYLGLUCOSAMINETRANSFERASE-RELATED"/>
    <property type="match status" value="1"/>
</dbReference>
<dbReference type="InterPro" id="IPR051199">
    <property type="entry name" value="LPS_LOS_Heptosyltrfase"/>
</dbReference>
<dbReference type="Gene3D" id="3.40.50.2000">
    <property type="entry name" value="Glycogen Phosphorylase B"/>
    <property type="match status" value="2"/>
</dbReference>
<proteinExistence type="predicted"/>
<accession>A0ABT0U130</accession>
<dbReference type="Pfam" id="PF01075">
    <property type="entry name" value="Glyco_transf_9"/>
    <property type="match status" value="1"/>
</dbReference>
<protein>
    <submittedName>
        <fullName evidence="3">Glycosyltransferase family 9 protein</fullName>
    </submittedName>
</protein>
<dbReference type="Proteomes" id="UP001202961">
    <property type="component" value="Unassembled WGS sequence"/>
</dbReference>
<evidence type="ECO:0000313" key="3">
    <source>
        <dbReference type="EMBL" id="MCM2370406.1"/>
    </source>
</evidence>
<organism evidence="3 4">
    <name type="scientific">Aporhodopirellula aestuarii</name>
    <dbReference type="NCBI Taxonomy" id="2950107"/>
    <lineage>
        <taxon>Bacteria</taxon>
        <taxon>Pseudomonadati</taxon>
        <taxon>Planctomycetota</taxon>
        <taxon>Planctomycetia</taxon>
        <taxon>Pirellulales</taxon>
        <taxon>Pirellulaceae</taxon>
        <taxon>Aporhodopirellula</taxon>
    </lineage>
</organism>
<keyword evidence="2" id="KW-0808">Transferase</keyword>
<name>A0ABT0U130_9BACT</name>
<dbReference type="InterPro" id="IPR002201">
    <property type="entry name" value="Glyco_trans_9"/>
</dbReference>
<evidence type="ECO:0000256" key="2">
    <source>
        <dbReference type="ARBA" id="ARBA00022679"/>
    </source>
</evidence>
<evidence type="ECO:0000256" key="1">
    <source>
        <dbReference type="ARBA" id="ARBA00022676"/>
    </source>
</evidence>
<dbReference type="EMBL" id="JAMQBK010000022">
    <property type="protein sequence ID" value="MCM2370406.1"/>
    <property type="molecule type" value="Genomic_DNA"/>
</dbReference>
<sequence>MSEFETPLVSPRILISRMSAIGDAILTLPVACSLRDHFPEAYIGWVVETKSAPMVRGHRAIDTVIELQRGWFTSPKGLLAARAALREHRFDIAIDCQGNSKSALAGKLSGAKQRIGFSGKHAMELSRFFNSETVAPVFHHVTDRSLELLTPLGIHNPDVRWDLPLEPADRKWAANYRNSIRAPHVAILNPGGTWKSKLWEADRFASTARYLADRYGYQSLVVWGSFEERLMAEEIVELSEKTATLAPDTSLKTLAALIETSDLFLSGDTGPLHMAVAVGTRTIGLYGATRPGDSGPYGHVALQLQYESGSRRHRRNADNRAMRAIGVEHVCAVIDDMHADSIVRAA</sequence>
<gene>
    <name evidence="3" type="ORF">NB063_07185</name>
</gene>
<dbReference type="RefSeq" id="WP_250928078.1">
    <property type="nucleotide sequence ID" value="NZ_JAMQBK010000022.1"/>
</dbReference>
<dbReference type="PANTHER" id="PTHR30160">
    <property type="entry name" value="TETRAACYLDISACCHARIDE 4'-KINASE-RELATED"/>
    <property type="match status" value="1"/>
</dbReference>
<evidence type="ECO:0000313" key="4">
    <source>
        <dbReference type="Proteomes" id="UP001202961"/>
    </source>
</evidence>
<reference evidence="3 4" key="1">
    <citation type="journal article" date="2022" name="Syst. Appl. Microbiol.">
        <title>Rhodopirellula aestuarii sp. nov., a novel member of the genus Rhodopirellula isolated from brackish sediments collected in the Tagus River estuary, Portugal.</title>
        <authorList>
            <person name="Vitorino I.R."/>
            <person name="Klimek D."/>
            <person name="Calusinska M."/>
            <person name="Lobo-da-Cunha A."/>
            <person name="Vasconcelos V."/>
            <person name="Lage O.M."/>
        </authorList>
    </citation>
    <scope>NUCLEOTIDE SEQUENCE [LARGE SCALE GENOMIC DNA]</scope>
    <source>
        <strain evidence="3 4">ICT_H3.1</strain>
    </source>
</reference>
<dbReference type="SUPFAM" id="SSF53756">
    <property type="entry name" value="UDP-Glycosyltransferase/glycogen phosphorylase"/>
    <property type="match status" value="1"/>
</dbReference>
<dbReference type="CDD" id="cd03789">
    <property type="entry name" value="GT9_LPS_heptosyltransferase"/>
    <property type="match status" value="1"/>
</dbReference>
<keyword evidence="4" id="KW-1185">Reference proteome</keyword>
<comment type="caution">
    <text evidence="3">The sequence shown here is derived from an EMBL/GenBank/DDBJ whole genome shotgun (WGS) entry which is preliminary data.</text>
</comment>
<keyword evidence="1" id="KW-0328">Glycosyltransferase</keyword>